<proteinExistence type="predicted"/>
<dbReference type="RefSeq" id="XP_043032805.1">
    <property type="nucleotide sequence ID" value="XM_043182111.1"/>
</dbReference>
<protein>
    <submittedName>
        <fullName evidence="1">Uncharacterized protein</fullName>
    </submittedName>
</protein>
<dbReference type="EMBL" id="MU250601">
    <property type="protein sequence ID" value="KAG7439305.1"/>
    <property type="molecule type" value="Genomic_DNA"/>
</dbReference>
<comment type="caution">
    <text evidence="1">The sequence shown here is derived from an EMBL/GenBank/DDBJ whole genome shotgun (WGS) entry which is preliminary data.</text>
</comment>
<sequence length="68" mass="7249">MLSLSDAMISKIVDDPAYRSKPTEESGLSASMVCVIRPGPNQGYTMGFKHVFYLKASLTAVVALIGIA</sequence>
<dbReference type="AlphaFoldDB" id="A0A9P7VF82"/>
<evidence type="ECO:0000313" key="2">
    <source>
        <dbReference type="Proteomes" id="UP000812287"/>
    </source>
</evidence>
<reference evidence="1" key="1">
    <citation type="submission" date="2020-11" db="EMBL/GenBank/DDBJ databases">
        <title>Adaptations for nitrogen fixation in a non-lichenized fungal sporocarp promotes dispersal by wood-feeding termites.</title>
        <authorList>
            <consortium name="DOE Joint Genome Institute"/>
            <person name="Koch R.A."/>
            <person name="Yoon G."/>
            <person name="Arayal U."/>
            <person name="Lail K."/>
            <person name="Amirebrahimi M."/>
            <person name="Labutti K."/>
            <person name="Lipzen A."/>
            <person name="Riley R."/>
            <person name="Barry K."/>
            <person name="Henrissat B."/>
            <person name="Grigoriev I.V."/>
            <person name="Herr J.R."/>
            <person name="Aime M.C."/>
        </authorList>
    </citation>
    <scope>NUCLEOTIDE SEQUENCE</scope>
    <source>
        <strain evidence="1">MCA 3950</strain>
    </source>
</reference>
<dbReference type="GeneID" id="66104407"/>
<gene>
    <name evidence="1" type="ORF">BT62DRAFT_740785</name>
</gene>
<dbReference type="Proteomes" id="UP000812287">
    <property type="component" value="Unassembled WGS sequence"/>
</dbReference>
<name>A0A9P7VF82_9AGAR</name>
<accession>A0A9P7VF82</accession>
<keyword evidence="2" id="KW-1185">Reference proteome</keyword>
<organism evidence="1 2">
    <name type="scientific">Guyanagaster necrorhizus</name>
    <dbReference type="NCBI Taxonomy" id="856835"/>
    <lineage>
        <taxon>Eukaryota</taxon>
        <taxon>Fungi</taxon>
        <taxon>Dikarya</taxon>
        <taxon>Basidiomycota</taxon>
        <taxon>Agaricomycotina</taxon>
        <taxon>Agaricomycetes</taxon>
        <taxon>Agaricomycetidae</taxon>
        <taxon>Agaricales</taxon>
        <taxon>Marasmiineae</taxon>
        <taxon>Physalacriaceae</taxon>
        <taxon>Guyanagaster</taxon>
    </lineage>
</organism>
<evidence type="ECO:0000313" key="1">
    <source>
        <dbReference type="EMBL" id="KAG7439305.1"/>
    </source>
</evidence>